<feature type="signal peptide" evidence="1">
    <location>
        <begin position="1"/>
        <end position="19"/>
    </location>
</feature>
<organism evidence="2 3">
    <name type="scientific">Corynebacterium lizhenjunii</name>
    <dbReference type="NCBI Taxonomy" id="2709394"/>
    <lineage>
        <taxon>Bacteria</taxon>
        <taxon>Bacillati</taxon>
        <taxon>Actinomycetota</taxon>
        <taxon>Actinomycetes</taxon>
        <taxon>Mycobacteriales</taxon>
        <taxon>Corynebacteriaceae</taxon>
        <taxon>Corynebacterium</taxon>
    </lineage>
</organism>
<proteinExistence type="predicted"/>
<dbReference type="EMBL" id="CP064954">
    <property type="protein sequence ID" value="QPK78862.1"/>
    <property type="molecule type" value="Genomic_DNA"/>
</dbReference>
<name>A0A7T0KE08_9CORY</name>
<dbReference type="Proteomes" id="UP000594681">
    <property type="component" value="Chromosome"/>
</dbReference>
<sequence>MRADLGFYALALMAAGAFALTGCTSDPVSNSFPDLDEGRESESATVNAYGFAMPAPGPFDRNALGFKPFKPCEDIPDEVFERLGVRIRSESRDSLPPYPCFIDAERLKANGTLELASYQLSLADLTKDGVLQAAAEPGPAVERSVVLTSHEYFDDGYCMAGVETAGGFISIAYASWLNEPSGASMCEVPTQLIQELYGVKNDQH</sequence>
<protein>
    <submittedName>
        <fullName evidence="2">DUF3558 domain-containing protein</fullName>
    </submittedName>
</protein>
<evidence type="ECO:0000256" key="1">
    <source>
        <dbReference type="SAM" id="SignalP"/>
    </source>
</evidence>
<evidence type="ECO:0000313" key="3">
    <source>
        <dbReference type="Proteomes" id="UP000594681"/>
    </source>
</evidence>
<evidence type="ECO:0000313" key="2">
    <source>
        <dbReference type="EMBL" id="QPK78862.1"/>
    </source>
</evidence>
<accession>A0A7T0KE08</accession>
<keyword evidence="1" id="KW-0732">Signal</keyword>
<keyword evidence="3" id="KW-1185">Reference proteome</keyword>
<feature type="chain" id="PRO_5038721904" evidence="1">
    <location>
        <begin position="20"/>
        <end position="204"/>
    </location>
</feature>
<dbReference type="KEGG" id="cliz:G7Y31_10065"/>
<dbReference type="AlphaFoldDB" id="A0A7T0KE08"/>
<dbReference type="PROSITE" id="PS51257">
    <property type="entry name" value="PROKAR_LIPOPROTEIN"/>
    <property type="match status" value="1"/>
</dbReference>
<gene>
    <name evidence="2" type="ORF">G7Y31_10065</name>
</gene>
<dbReference type="RefSeq" id="WP_165009552.1">
    <property type="nucleotide sequence ID" value="NZ_CP064954.1"/>
</dbReference>
<reference evidence="2 3" key="1">
    <citation type="submission" date="2020-11" db="EMBL/GenBank/DDBJ databases">
        <title>Corynebacterium sp. ZJ-599.</title>
        <authorList>
            <person name="Zhou J."/>
        </authorList>
    </citation>
    <scope>NUCLEOTIDE SEQUENCE [LARGE SCALE GENOMIC DNA]</scope>
    <source>
        <strain evidence="2 3">ZJ-599</strain>
    </source>
</reference>